<name>A0ACB9FEJ6_ARCLA</name>
<reference evidence="2" key="1">
    <citation type="journal article" date="2022" name="Mol. Ecol. Resour.">
        <title>The genomes of chicory, endive, great burdock and yacon provide insights into Asteraceae palaeo-polyploidization history and plant inulin production.</title>
        <authorList>
            <person name="Fan W."/>
            <person name="Wang S."/>
            <person name="Wang H."/>
            <person name="Wang A."/>
            <person name="Jiang F."/>
            <person name="Liu H."/>
            <person name="Zhao H."/>
            <person name="Xu D."/>
            <person name="Zhang Y."/>
        </authorList>
    </citation>
    <scope>NUCLEOTIDE SEQUENCE [LARGE SCALE GENOMIC DNA]</scope>
    <source>
        <strain evidence="2">cv. Niubang</strain>
    </source>
</reference>
<evidence type="ECO:0000313" key="1">
    <source>
        <dbReference type="EMBL" id="KAI3769062.1"/>
    </source>
</evidence>
<sequence length="92" mass="10624">MVEIGYVVMAVSSKIFKDLEEIDYYYPKCKSESVEQPVVDNSEPKLRSTESSERSVLPDKAILIAAYNNTIRFFAHLLSKWISWKYLRSSLA</sequence>
<keyword evidence="2" id="KW-1185">Reference proteome</keyword>
<protein>
    <submittedName>
        <fullName evidence="1">Uncharacterized protein</fullName>
    </submittedName>
</protein>
<dbReference type="Proteomes" id="UP001055879">
    <property type="component" value="Linkage Group LG01"/>
</dbReference>
<organism evidence="1 2">
    <name type="scientific">Arctium lappa</name>
    <name type="common">Greater burdock</name>
    <name type="synonym">Lappa major</name>
    <dbReference type="NCBI Taxonomy" id="4217"/>
    <lineage>
        <taxon>Eukaryota</taxon>
        <taxon>Viridiplantae</taxon>
        <taxon>Streptophyta</taxon>
        <taxon>Embryophyta</taxon>
        <taxon>Tracheophyta</taxon>
        <taxon>Spermatophyta</taxon>
        <taxon>Magnoliopsida</taxon>
        <taxon>eudicotyledons</taxon>
        <taxon>Gunneridae</taxon>
        <taxon>Pentapetalae</taxon>
        <taxon>asterids</taxon>
        <taxon>campanulids</taxon>
        <taxon>Asterales</taxon>
        <taxon>Asteraceae</taxon>
        <taxon>Carduoideae</taxon>
        <taxon>Cardueae</taxon>
        <taxon>Arctiinae</taxon>
        <taxon>Arctium</taxon>
    </lineage>
</organism>
<evidence type="ECO:0000313" key="2">
    <source>
        <dbReference type="Proteomes" id="UP001055879"/>
    </source>
</evidence>
<comment type="caution">
    <text evidence="1">The sequence shown here is derived from an EMBL/GenBank/DDBJ whole genome shotgun (WGS) entry which is preliminary data.</text>
</comment>
<proteinExistence type="predicted"/>
<dbReference type="EMBL" id="CM042047">
    <property type="protein sequence ID" value="KAI3769062.1"/>
    <property type="molecule type" value="Genomic_DNA"/>
</dbReference>
<gene>
    <name evidence="1" type="ORF">L6452_00158</name>
</gene>
<accession>A0ACB9FEJ6</accession>
<reference evidence="1 2" key="2">
    <citation type="journal article" date="2022" name="Mol. Ecol. Resour.">
        <title>The genomes of chicory, endive, great burdock and yacon provide insights into Asteraceae paleo-polyploidization history and plant inulin production.</title>
        <authorList>
            <person name="Fan W."/>
            <person name="Wang S."/>
            <person name="Wang H."/>
            <person name="Wang A."/>
            <person name="Jiang F."/>
            <person name="Liu H."/>
            <person name="Zhao H."/>
            <person name="Xu D."/>
            <person name="Zhang Y."/>
        </authorList>
    </citation>
    <scope>NUCLEOTIDE SEQUENCE [LARGE SCALE GENOMIC DNA]</scope>
    <source>
        <strain evidence="2">cv. Niubang</strain>
    </source>
</reference>